<evidence type="ECO:0000313" key="3">
    <source>
        <dbReference type="Proteomes" id="UP001054252"/>
    </source>
</evidence>
<reference evidence="2 3" key="1">
    <citation type="journal article" date="2021" name="Commun. Biol.">
        <title>The genome of Shorea leprosula (Dipterocarpaceae) highlights the ecological relevance of drought in aseasonal tropical rainforests.</title>
        <authorList>
            <person name="Ng K.K.S."/>
            <person name="Kobayashi M.J."/>
            <person name="Fawcett J.A."/>
            <person name="Hatakeyama M."/>
            <person name="Paape T."/>
            <person name="Ng C.H."/>
            <person name="Ang C.C."/>
            <person name="Tnah L.H."/>
            <person name="Lee C.T."/>
            <person name="Nishiyama T."/>
            <person name="Sese J."/>
            <person name="O'Brien M.J."/>
            <person name="Copetti D."/>
            <person name="Mohd Noor M.I."/>
            <person name="Ong R.C."/>
            <person name="Putra M."/>
            <person name="Sireger I.Z."/>
            <person name="Indrioko S."/>
            <person name="Kosugi Y."/>
            <person name="Izuno A."/>
            <person name="Isagi Y."/>
            <person name="Lee S.L."/>
            <person name="Shimizu K.K."/>
        </authorList>
    </citation>
    <scope>NUCLEOTIDE SEQUENCE [LARGE SCALE GENOMIC DNA]</scope>
    <source>
        <strain evidence="2">214</strain>
    </source>
</reference>
<gene>
    <name evidence="2" type="ORF">SLEP1_g23476</name>
</gene>
<dbReference type="Proteomes" id="UP001054252">
    <property type="component" value="Unassembled WGS sequence"/>
</dbReference>
<organism evidence="2 3">
    <name type="scientific">Rubroshorea leprosula</name>
    <dbReference type="NCBI Taxonomy" id="152421"/>
    <lineage>
        <taxon>Eukaryota</taxon>
        <taxon>Viridiplantae</taxon>
        <taxon>Streptophyta</taxon>
        <taxon>Embryophyta</taxon>
        <taxon>Tracheophyta</taxon>
        <taxon>Spermatophyta</taxon>
        <taxon>Magnoliopsida</taxon>
        <taxon>eudicotyledons</taxon>
        <taxon>Gunneridae</taxon>
        <taxon>Pentapetalae</taxon>
        <taxon>rosids</taxon>
        <taxon>malvids</taxon>
        <taxon>Malvales</taxon>
        <taxon>Dipterocarpaceae</taxon>
        <taxon>Rubroshorea</taxon>
    </lineage>
</organism>
<comment type="caution">
    <text evidence="2">The sequence shown here is derived from an EMBL/GenBank/DDBJ whole genome shotgun (WGS) entry which is preliminary data.</text>
</comment>
<protein>
    <submittedName>
        <fullName evidence="2">Uncharacterized protein</fullName>
    </submittedName>
</protein>
<sequence>MSTGFRAARECFLVPIPANGRDGDPREDFLRGVDFVPIPVPHGDPLQQAEGSPAQCSLASRGGPAQYSAASRGESGTGADLQAAANSFDSSSRSRSVTAPAAYL</sequence>
<dbReference type="AlphaFoldDB" id="A0AAV5JNG3"/>
<accession>A0AAV5JNG3</accession>
<evidence type="ECO:0000256" key="1">
    <source>
        <dbReference type="SAM" id="MobiDB-lite"/>
    </source>
</evidence>
<dbReference type="EMBL" id="BPVZ01000036">
    <property type="protein sequence ID" value="GKV12315.1"/>
    <property type="molecule type" value="Genomic_DNA"/>
</dbReference>
<name>A0AAV5JNG3_9ROSI</name>
<proteinExistence type="predicted"/>
<evidence type="ECO:0000313" key="2">
    <source>
        <dbReference type="EMBL" id="GKV12315.1"/>
    </source>
</evidence>
<feature type="compositionally biased region" description="Low complexity" evidence="1">
    <location>
        <begin position="83"/>
        <end position="104"/>
    </location>
</feature>
<keyword evidence="3" id="KW-1185">Reference proteome</keyword>
<feature type="region of interest" description="Disordered" evidence="1">
    <location>
        <begin position="42"/>
        <end position="104"/>
    </location>
</feature>